<dbReference type="Proteomes" id="UP000578000">
    <property type="component" value="Unassembled WGS sequence"/>
</dbReference>
<feature type="chain" id="PRO_5033041980" description="Lipoprotein" evidence="1">
    <location>
        <begin position="22"/>
        <end position="47"/>
    </location>
</feature>
<sequence>MKRAVLLLACALGLSACGMFHHPPRQLTKPAQWEPLGYHDHLSSSDN</sequence>
<organism evidence="2 3">
    <name type="scientific">Acetobacter lovaniensis</name>
    <dbReference type="NCBI Taxonomy" id="104100"/>
    <lineage>
        <taxon>Bacteria</taxon>
        <taxon>Pseudomonadati</taxon>
        <taxon>Pseudomonadota</taxon>
        <taxon>Alphaproteobacteria</taxon>
        <taxon>Acetobacterales</taxon>
        <taxon>Acetobacteraceae</taxon>
        <taxon>Acetobacter</taxon>
    </lineage>
</organism>
<dbReference type="EMBL" id="JACHIE010000001">
    <property type="protein sequence ID" value="MBB6455989.1"/>
    <property type="molecule type" value="Genomic_DNA"/>
</dbReference>
<proteinExistence type="predicted"/>
<dbReference type="RefSeq" id="WP_166110940.1">
    <property type="nucleotide sequence ID" value="NZ_BAABDB010000006.1"/>
</dbReference>
<feature type="signal peptide" evidence="1">
    <location>
        <begin position="1"/>
        <end position="21"/>
    </location>
</feature>
<dbReference type="AlphaFoldDB" id="A0A841QB76"/>
<name>A0A841QB76_9PROT</name>
<accession>A0A841QB76</accession>
<comment type="caution">
    <text evidence="2">The sequence shown here is derived from an EMBL/GenBank/DDBJ whole genome shotgun (WGS) entry which is preliminary data.</text>
</comment>
<evidence type="ECO:0008006" key="4">
    <source>
        <dbReference type="Google" id="ProtNLM"/>
    </source>
</evidence>
<protein>
    <recommendedName>
        <fullName evidence="4">Lipoprotein</fullName>
    </recommendedName>
</protein>
<dbReference type="PROSITE" id="PS51257">
    <property type="entry name" value="PROKAR_LIPOPROTEIN"/>
    <property type="match status" value="1"/>
</dbReference>
<evidence type="ECO:0000256" key="1">
    <source>
        <dbReference type="SAM" id="SignalP"/>
    </source>
</evidence>
<evidence type="ECO:0000313" key="3">
    <source>
        <dbReference type="Proteomes" id="UP000578000"/>
    </source>
</evidence>
<keyword evidence="1" id="KW-0732">Signal</keyword>
<gene>
    <name evidence="2" type="ORF">HNR55_000550</name>
</gene>
<keyword evidence="3" id="KW-1185">Reference proteome</keyword>
<reference evidence="2 3" key="1">
    <citation type="submission" date="2020-08" db="EMBL/GenBank/DDBJ databases">
        <title>Genomic Encyclopedia of Type Strains, Phase IV (KMG-IV): sequencing the most valuable type-strain genomes for metagenomic binning, comparative biology and taxonomic classification.</title>
        <authorList>
            <person name="Goeker M."/>
        </authorList>
    </citation>
    <scope>NUCLEOTIDE SEQUENCE [LARGE SCALE GENOMIC DNA]</scope>
    <source>
        <strain evidence="2 3">DSM 4491</strain>
    </source>
</reference>
<evidence type="ECO:0000313" key="2">
    <source>
        <dbReference type="EMBL" id="MBB6455989.1"/>
    </source>
</evidence>